<accession>A0ACC2ISV4</accession>
<comment type="caution">
    <text evidence="1">The sequence shown here is derived from an EMBL/GenBank/DDBJ whole genome shotgun (WGS) entry which is preliminary data.</text>
</comment>
<evidence type="ECO:0000313" key="2">
    <source>
        <dbReference type="Proteomes" id="UP001153331"/>
    </source>
</evidence>
<organism evidence="1 2">
    <name type="scientific">Boeremia exigua</name>
    <dbReference type="NCBI Taxonomy" id="749465"/>
    <lineage>
        <taxon>Eukaryota</taxon>
        <taxon>Fungi</taxon>
        <taxon>Dikarya</taxon>
        <taxon>Ascomycota</taxon>
        <taxon>Pezizomycotina</taxon>
        <taxon>Dothideomycetes</taxon>
        <taxon>Pleosporomycetidae</taxon>
        <taxon>Pleosporales</taxon>
        <taxon>Pleosporineae</taxon>
        <taxon>Didymellaceae</taxon>
        <taxon>Boeremia</taxon>
    </lineage>
</organism>
<proteinExistence type="predicted"/>
<sequence>MSYSEKNPPKAPTPSGLSPQGTRTAAQTTPYPPVQSPTTGASMPPTDASSPTSSSSQPMQPFLQMTPTHSPQEEEDEKLDDEVSDDYTFDTTPNTPIGNSAAAPSHLLFAFYPATPETDMTPAWTSRFANPSPPSSAMRSTLLRPEAQHDGRPEIVEAQRE</sequence>
<protein>
    <submittedName>
        <fullName evidence="1">Uncharacterized protein</fullName>
    </submittedName>
</protein>
<dbReference type="Proteomes" id="UP001153331">
    <property type="component" value="Unassembled WGS sequence"/>
</dbReference>
<name>A0ACC2ISV4_9PLEO</name>
<reference evidence="1" key="1">
    <citation type="submission" date="2022-11" db="EMBL/GenBank/DDBJ databases">
        <title>Genome Sequence of Boeremia exigua.</title>
        <authorList>
            <person name="Buettner E."/>
        </authorList>
    </citation>
    <scope>NUCLEOTIDE SEQUENCE</scope>
    <source>
        <strain evidence="1">CU02</strain>
    </source>
</reference>
<evidence type="ECO:0000313" key="1">
    <source>
        <dbReference type="EMBL" id="KAJ8118310.1"/>
    </source>
</evidence>
<keyword evidence="2" id="KW-1185">Reference proteome</keyword>
<gene>
    <name evidence="1" type="ORF">OPT61_g690</name>
</gene>
<dbReference type="EMBL" id="JAPHNI010000023">
    <property type="protein sequence ID" value="KAJ8118310.1"/>
    <property type="molecule type" value="Genomic_DNA"/>
</dbReference>